<protein>
    <submittedName>
        <fullName evidence="2">ASCH domain-containing protein</fullName>
    </submittedName>
</protein>
<name>A0ABD4TEM8_9EURY</name>
<sequence length="135" mass="15464">MRVLMSVKPKYADKILVGSKKFEFRKVIFRHPDVHEIVIYSSSPVKKIVGTCTIRSVVEDDPLALWEHCKEAAGIGEEDFFSYFEGRKRGYAIEIGKTDPLERPVDPKVCDPEFMPPQSFQYVDDAFYSKIKNAA</sequence>
<accession>A0ABD4TEM8</accession>
<evidence type="ECO:0000259" key="1">
    <source>
        <dbReference type="SMART" id="SM01022"/>
    </source>
</evidence>
<dbReference type="EMBL" id="VOTZ01000001">
    <property type="protein sequence ID" value="MCQ1537463.1"/>
    <property type="molecule type" value="Genomic_DNA"/>
</dbReference>
<gene>
    <name evidence="2" type="ORF">FTO68_00430</name>
</gene>
<dbReference type="InterPro" id="IPR007374">
    <property type="entry name" value="ASCH_domain"/>
</dbReference>
<dbReference type="Gene3D" id="2.30.130.30">
    <property type="entry name" value="Hypothetical protein"/>
    <property type="match status" value="1"/>
</dbReference>
<dbReference type="InterPro" id="IPR015947">
    <property type="entry name" value="PUA-like_sf"/>
</dbReference>
<dbReference type="AlphaFoldDB" id="A0ABD4TEM8"/>
<proteinExistence type="predicted"/>
<dbReference type="Pfam" id="PF04266">
    <property type="entry name" value="ASCH"/>
    <property type="match status" value="1"/>
</dbReference>
<keyword evidence="3" id="KW-1185">Reference proteome</keyword>
<dbReference type="SUPFAM" id="SSF88697">
    <property type="entry name" value="PUA domain-like"/>
    <property type="match status" value="1"/>
</dbReference>
<evidence type="ECO:0000313" key="3">
    <source>
        <dbReference type="Proteomes" id="UP001524383"/>
    </source>
</evidence>
<reference evidence="2 3" key="1">
    <citation type="submission" date="2019-08" db="EMBL/GenBank/DDBJ databases">
        <authorList>
            <person name="Chen S.-C."/>
            <person name="Lai M.-C."/>
            <person name="You Y.-T."/>
        </authorList>
    </citation>
    <scope>NUCLEOTIDE SEQUENCE [LARGE SCALE GENOMIC DNA]</scope>
    <source>
        <strain evidence="2 3">P2F9704a</strain>
    </source>
</reference>
<organism evidence="2 3">
    <name type="scientific">Methanocalculus taiwanensis</name>
    <dbReference type="NCBI Taxonomy" id="106207"/>
    <lineage>
        <taxon>Archaea</taxon>
        <taxon>Methanobacteriati</taxon>
        <taxon>Methanobacteriota</taxon>
        <taxon>Stenosarchaea group</taxon>
        <taxon>Methanomicrobia</taxon>
        <taxon>Methanomicrobiales</taxon>
        <taxon>Methanocalculaceae</taxon>
        <taxon>Methanocalculus</taxon>
    </lineage>
</organism>
<dbReference type="Proteomes" id="UP001524383">
    <property type="component" value="Unassembled WGS sequence"/>
</dbReference>
<evidence type="ECO:0000313" key="2">
    <source>
        <dbReference type="EMBL" id="MCQ1537463.1"/>
    </source>
</evidence>
<feature type="domain" description="ASCH" evidence="1">
    <location>
        <begin position="5"/>
        <end position="99"/>
    </location>
</feature>
<comment type="caution">
    <text evidence="2">The sequence shown here is derived from an EMBL/GenBank/DDBJ whole genome shotgun (WGS) entry which is preliminary data.</text>
</comment>
<dbReference type="SMART" id="SM01022">
    <property type="entry name" value="ASCH"/>
    <property type="match status" value="1"/>
</dbReference>